<evidence type="ECO:0000313" key="2">
    <source>
        <dbReference type="EMBL" id="CAE7472578.1"/>
    </source>
</evidence>
<reference evidence="2" key="1">
    <citation type="submission" date="2021-02" db="EMBL/GenBank/DDBJ databases">
        <authorList>
            <person name="Dougan E. K."/>
            <person name="Rhodes N."/>
            <person name="Thang M."/>
            <person name="Chan C."/>
        </authorList>
    </citation>
    <scope>NUCLEOTIDE SEQUENCE</scope>
</reference>
<feature type="region of interest" description="Disordered" evidence="1">
    <location>
        <begin position="92"/>
        <end position="111"/>
    </location>
</feature>
<comment type="caution">
    <text evidence="2">The sequence shown here is derived from an EMBL/GenBank/DDBJ whole genome shotgun (WGS) entry which is preliminary data.</text>
</comment>
<organism evidence="2 3">
    <name type="scientific">Symbiodinium natans</name>
    <dbReference type="NCBI Taxonomy" id="878477"/>
    <lineage>
        <taxon>Eukaryota</taxon>
        <taxon>Sar</taxon>
        <taxon>Alveolata</taxon>
        <taxon>Dinophyceae</taxon>
        <taxon>Suessiales</taxon>
        <taxon>Symbiodiniaceae</taxon>
        <taxon>Symbiodinium</taxon>
    </lineage>
</organism>
<evidence type="ECO:0000313" key="3">
    <source>
        <dbReference type="Proteomes" id="UP000604046"/>
    </source>
</evidence>
<dbReference type="AlphaFoldDB" id="A0A812SAF0"/>
<dbReference type="Proteomes" id="UP000604046">
    <property type="component" value="Unassembled WGS sequence"/>
</dbReference>
<accession>A0A812SAF0</accession>
<dbReference type="EMBL" id="CAJNDS010002434">
    <property type="protein sequence ID" value="CAE7472578.1"/>
    <property type="molecule type" value="Genomic_DNA"/>
</dbReference>
<proteinExistence type="predicted"/>
<keyword evidence="3" id="KW-1185">Reference proteome</keyword>
<gene>
    <name evidence="2" type="ORF">SNAT2548_LOCUS26547</name>
</gene>
<protein>
    <submittedName>
        <fullName evidence="2">Uncharacterized protein</fullName>
    </submittedName>
</protein>
<name>A0A812SAF0_9DINO</name>
<evidence type="ECO:0000256" key="1">
    <source>
        <dbReference type="SAM" id="MobiDB-lite"/>
    </source>
</evidence>
<sequence length="133" mass="14609">MLLTASVDIPGGTCPTDMPDTAAATPSLFFYALYSSCGPRQQRGAPLVLTFHKEGCTMFFSYTNFSAGSTRSQKQSIIDRWQDDGIWLVRQEKHPGPPAQAPDAGARHPSPSVHAALTFVPTWQQKQQKQTSR</sequence>